<gene>
    <name evidence="1" type="ORF">CD32_01735</name>
</gene>
<dbReference type="InterPro" id="IPR006944">
    <property type="entry name" value="Phage/GTA_portal"/>
</dbReference>
<keyword evidence="2" id="KW-1185">Reference proteome</keyword>
<dbReference type="EMBL" id="JPVP01000040">
    <property type="protein sequence ID" value="KGR88407.1"/>
    <property type="molecule type" value="Genomic_DNA"/>
</dbReference>
<comment type="caution">
    <text evidence="1">The sequence shown here is derived from an EMBL/GenBank/DDBJ whole genome shotgun (WGS) entry which is preliminary data.</text>
</comment>
<protein>
    <submittedName>
        <fullName evidence="1">Portal protein</fullName>
    </submittedName>
</protein>
<dbReference type="Proteomes" id="UP000030437">
    <property type="component" value="Unassembled WGS sequence"/>
</dbReference>
<dbReference type="RefSeq" id="WP_036150495.1">
    <property type="nucleotide sequence ID" value="NZ_AVCX01000023.1"/>
</dbReference>
<dbReference type="NCBIfam" id="TIGR01537">
    <property type="entry name" value="portal_HK97"/>
    <property type="match status" value="1"/>
</dbReference>
<dbReference type="Pfam" id="PF04860">
    <property type="entry name" value="Phage_portal"/>
    <property type="match status" value="1"/>
</dbReference>
<name>A0A0A3JN16_9BACI</name>
<reference evidence="1 2" key="1">
    <citation type="submission" date="2014-02" db="EMBL/GenBank/DDBJ databases">
        <title>Draft genome sequence of Lysinibacillus odysseyi NBRC 100172.</title>
        <authorList>
            <person name="Zhang F."/>
            <person name="Wang G."/>
            <person name="Zhang L."/>
        </authorList>
    </citation>
    <scope>NUCLEOTIDE SEQUENCE [LARGE SCALE GENOMIC DNA]</scope>
    <source>
        <strain evidence="1 2">NBRC 100172</strain>
    </source>
</reference>
<accession>A0A0A3JN16</accession>
<dbReference type="STRING" id="1220589.CD32_01735"/>
<dbReference type="AlphaFoldDB" id="A0A0A3JN16"/>
<organism evidence="1 2">
    <name type="scientific">Lysinibacillus odysseyi 34hs-1 = NBRC 100172</name>
    <dbReference type="NCBI Taxonomy" id="1220589"/>
    <lineage>
        <taxon>Bacteria</taxon>
        <taxon>Bacillati</taxon>
        <taxon>Bacillota</taxon>
        <taxon>Bacilli</taxon>
        <taxon>Bacillales</taxon>
        <taxon>Bacillaceae</taxon>
        <taxon>Lysinibacillus</taxon>
    </lineage>
</organism>
<sequence>MGFVDWAKAFFFNRREGTLKDCVSLEIQAEVVYKRMAVETCIDLIAKALARCVFETYKEGRKLRGNNYYLLNVEPNSNQNATEFWYNSFRKYLYEGECLIVMVEGQLLLADSFSPTEYALYPNIYKDVIVKDFQFNKPFYEQDVFHFKLTDENIKTVIDSLYKSYGKLLGATMNAYKRKNNKRWFANADYMRAQDDDTQKEIDDMLQSQLKDWFDPNKEAVVFQKQTGYEMEDASDAKSGVKADSSDVRSLIDDIFNFVAMGFHVPRALLKGDIAEVAENIDSFIMFALNPIAEIFSDELNRKIYKRDGYIKRNYVQLDTSKIKLLDLTALSTSLDKLFAIGGFTINEVLEELSKNPIDEPWANERYITKNYQKASMQESSNQGGENE</sequence>
<dbReference type="InterPro" id="IPR006427">
    <property type="entry name" value="Portal_HK97"/>
</dbReference>
<dbReference type="eggNOG" id="COG4695">
    <property type="taxonomic scope" value="Bacteria"/>
</dbReference>
<dbReference type="OrthoDB" id="395750at2"/>
<evidence type="ECO:0000313" key="2">
    <source>
        <dbReference type="Proteomes" id="UP000030437"/>
    </source>
</evidence>
<evidence type="ECO:0000313" key="1">
    <source>
        <dbReference type="EMBL" id="KGR88407.1"/>
    </source>
</evidence>
<proteinExistence type="predicted"/>